<reference evidence="1 2" key="1">
    <citation type="journal article" date="2014" name="PLoS Genet.">
        <title>The Genome of Spironucleus salmonicida Highlights a Fish Pathogen Adapted to Fluctuating Environments.</title>
        <authorList>
            <person name="Xu F."/>
            <person name="Jerlstrom-Hultqvist J."/>
            <person name="Einarsson E."/>
            <person name="Astvaldsson A."/>
            <person name="Svard S.G."/>
            <person name="Andersson J.O."/>
        </authorList>
    </citation>
    <scope>NUCLEOTIDE SEQUENCE</scope>
    <source>
        <strain evidence="2">ATCC 50377</strain>
    </source>
</reference>
<keyword evidence="3" id="KW-1185">Reference proteome</keyword>
<reference evidence="2" key="2">
    <citation type="submission" date="2020-12" db="EMBL/GenBank/DDBJ databases">
        <title>New Spironucleus salmonicida genome in near-complete chromosomes.</title>
        <authorList>
            <person name="Xu F."/>
            <person name="Kurt Z."/>
            <person name="Jimenez-Gonzalez A."/>
            <person name="Astvaldsson A."/>
            <person name="Andersson J.O."/>
            <person name="Svard S.G."/>
        </authorList>
    </citation>
    <scope>NUCLEOTIDE SEQUENCE</scope>
    <source>
        <strain evidence="2">ATCC 50377</strain>
    </source>
</reference>
<dbReference type="Gene3D" id="3.90.190.10">
    <property type="entry name" value="Protein tyrosine phosphatase superfamily"/>
    <property type="match status" value="1"/>
</dbReference>
<dbReference type="Proteomes" id="UP000018208">
    <property type="component" value="Unassembled WGS sequence"/>
</dbReference>
<proteinExistence type="predicted"/>
<name>V6M2H2_9EUKA</name>
<dbReference type="EMBL" id="AUWU02000007">
    <property type="protein sequence ID" value="KAH0570652.1"/>
    <property type="molecule type" value="Genomic_DNA"/>
</dbReference>
<dbReference type="OrthoDB" id="5632at2759"/>
<dbReference type="PANTHER" id="PTHR23339">
    <property type="entry name" value="TYROSINE SPECIFIC PROTEIN PHOSPHATASE AND DUAL SPECIFICITY PROTEIN PHOSPHATASE"/>
    <property type="match status" value="1"/>
</dbReference>
<protein>
    <submittedName>
        <fullName evidence="1">Protein tyrosine phosphatase</fullName>
    </submittedName>
</protein>
<evidence type="ECO:0000313" key="1">
    <source>
        <dbReference type="EMBL" id="EST47449.1"/>
    </source>
</evidence>
<organism evidence="1">
    <name type="scientific">Spironucleus salmonicida</name>
    <dbReference type="NCBI Taxonomy" id="348837"/>
    <lineage>
        <taxon>Eukaryota</taxon>
        <taxon>Metamonada</taxon>
        <taxon>Diplomonadida</taxon>
        <taxon>Hexamitidae</taxon>
        <taxon>Hexamitinae</taxon>
        <taxon>Spironucleus</taxon>
    </lineage>
</organism>
<gene>
    <name evidence="1" type="ORF">SS50377_12435</name>
    <name evidence="2" type="ORF">SS50377_26938</name>
</gene>
<dbReference type="SUPFAM" id="SSF52799">
    <property type="entry name" value="(Phosphotyrosine protein) phosphatases II"/>
    <property type="match status" value="1"/>
</dbReference>
<dbReference type="InterPro" id="IPR029021">
    <property type="entry name" value="Prot-tyrosine_phosphatase-like"/>
</dbReference>
<evidence type="ECO:0000313" key="2">
    <source>
        <dbReference type="EMBL" id="KAH0570652.1"/>
    </source>
</evidence>
<dbReference type="InterPro" id="IPR050561">
    <property type="entry name" value="PTP"/>
</dbReference>
<dbReference type="EMBL" id="KI546040">
    <property type="protein sequence ID" value="EST47449.1"/>
    <property type="molecule type" value="Genomic_DNA"/>
</dbReference>
<sequence length="159" mass="18323">MHLIFDRVPNHYYKISTPEQSFLITENPTDTNIMEFLQLFQSLNVGFLIRTTQPNYKATIFQTRNIKLIEMEFENGSLPSESQILEFQDIVKQAQAAQKVIAVQGVSGRTRPPLLIACALCEGGWSVENAIHKLRQSIQGQAFSPDQIEFLYQKYERRK</sequence>
<evidence type="ECO:0000313" key="3">
    <source>
        <dbReference type="Proteomes" id="UP000018208"/>
    </source>
</evidence>
<dbReference type="AlphaFoldDB" id="V6M2H2"/>
<accession>V6M2H2</accession>
<dbReference type="VEuPathDB" id="GiardiaDB:SS50377_26938"/>